<evidence type="ECO:0000313" key="2">
    <source>
        <dbReference type="Proteomes" id="UP001234297"/>
    </source>
</evidence>
<protein>
    <submittedName>
        <fullName evidence="1">Uncharacterized protein</fullName>
    </submittedName>
</protein>
<name>A0ACC2K608_PERAE</name>
<proteinExistence type="predicted"/>
<accession>A0ACC2K608</accession>
<gene>
    <name evidence="1" type="ORF">MRB53_035927</name>
</gene>
<sequence>MVCTSWLGEKLQRFPLSSLQRNRNHFHLANLQQWHYCDRCCPAVLKEATFRAMPSSSSALHDEYCL</sequence>
<dbReference type="EMBL" id="CM056820">
    <property type="protein sequence ID" value="KAJ8616555.1"/>
    <property type="molecule type" value="Genomic_DNA"/>
</dbReference>
<dbReference type="Proteomes" id="UP001234297">
    <property type="component" value="Chromosome 12"/>
</dbReference>
<reference evidence="1 2" key="1">
    <citation type="journal article" date="2022" name="Hortic Res">
        <title>A haplotype resolved chromosomal level avocado genome allows analysis of novel avocado genes.</title>
        <authorList>
            <person name="Nath O."/>
            <person name="Fletcher S.J."/>
            <person name="Hayward A."/>
            <person name="Shaw L.M."/>
            <person name="Masouleh A.K."/>
            <person name="Furtado A."/>
            <person name="Henry R.J."/>
            <person name="Mitter N."/>
        </authorList>
    </citation>
    <scope>NUCLEOTIDE SEQUENCE [LARGE SCALE GENOMIC DNA]</scope>
    <source>
        <strain evidence="2">cv. Hass</strain>
    </source>
</reference>
<comment type="caution">
    <text evidence="1">The sequence shown here is derived from an EMBL/GenBank/DDBJ whole genome shotgun (WGS) entry which is preliminary data.</text>
</comment>
<organism evidence="1 2">
    <name type="scientific">Persea americana</name>
    <name type="common">Avocado</name>
    <dbReference type="NCBI Taxonomy" id="3435"/>
    <lineage>
        <taxon>Eukaryota</taxon>
        <taxon>Viridiplantae</taxon>
        <taxon>Streptophyta</taxon>
        <taxon>Embryophyta</taxon>
        <taxon>Tracheophyta</taxon>
        <taxon>Spermatophyta</taxon>
        <taxon>Magnoliopsida</taxon>
        <taxon>Magnoliidae</taxon>
        <taxon>Laurales</taxon>
        <taxon>Lauraceae</taxon>
        <taxon>Persea</taxon>
    </lineage>
</organism>
<evidence type="ECO:0000313" key="1">
    <source>
        <dbReference type="EMBL" id="KAJ8616555.1"/>
    </source>
</evidence>
<keyword evidence="2" id="KW-1185">Reference proteome</keyword>